<keyword evidence="14" id="KW-1185">Reference proteome</keyword>
<dbReference type="SUPFAM" id="SSF56112">
    <property type="entry name" value="Protein kinase-like (PK-like)"/>
    <property type="match status" value="1"/>
</dbReference>
<dbReference type="InterPro" id="IPR011009">
    <property type="entry name" value="Kinase-like_dom_sf"/>
</dbReference>
<feature type="compositionally biased region" description="Basic residues" evidence="10">
    <location>
        <begin position="55"/>
        <end position="65"/>
    </location>
</feature>
<dbReference type="GO" id="GO:0004715">
    <property type="term" value="F:non-membrane spanning protein tyrosine kinase activity"/>
    <property type="evidence" value="ECO:0007669"/>
    <property type="project" value="UniProtKB-EC"/>
</dbReference>
<dbReference type="Proteomes" id="UP000835052">
    <property type="component" value="Unassembled WGS sequence"/>
</dbReference>
<evidence type="ECO:0000256" key="1">
    <source>
        <dbReference type="ARBA" id="ARBA00022679"/>
    </source>
</evidence>
<dbReference type="PRINTS" id="PR00109">
    <property type="entry name" value="TYRKINASE"/>
</dbReference>
<evidence type="ECO:0000256" key="8">
    <source>
        <dbReference type="PROSITE-ProRule" id="PRU10141"/>
    </source>
</evidence>
<dbReference type="PROSITE" id="PS00107">
    <property type="entry name" value="PROTEIN_KINASE_ATP"/>
    <property type="match status" value="1"/>
</dbReference>
<feature type="binding site" evidence="8">
    <location>
        <position position="302"/>
    </location>
    <ligand>
        <name>ATP</name>
        <dbReference type="ChEBI" id="CHEBI:30616"/>
    </ligand>
</feature>
<dbReference type="SUPFAM" id="SSF55550">
    <property type="entry name" value="SH2 domain"/>
    <property type="match status" value="1"/>
</dbReference>
<accession>A0A8S1H2V3</accession>
<name>A0A8S1H2V3_9PELO</name>
<dbReference type="InterPro" id="IPR000719">
    <property type="entry name" value="Prot_kinase_dom"/>
</dbReference>
<proteinExistence type="inferred from homology"/>
<gene>
    <name evidence="13" type="ORF">CAUJ_LOCUS5403</name>
</gene>
<evidence type="ECO:0000256" key="4">
    <source>
        <dbReference type="ARBA" id="ARBA00022840"/>
    </source>
</evidence>
<comment type="similarity">
    <text evidence="9">Belongs to the protein kinase superfamily. Tyr protein kinase family.</text>
</comment>
<feature type="region of interest" description="Disordered" evidence="10">
    <location>
        <begin position="52"/>
        <end position="74"/>
    </location>
</feature>
<keyword evidence="4 8" id="KW-0067">ATP-binding</keyword>
<dbReference type="OrthoDB" id="1924919at2759"/>
<keyword evidence="1 9" id="KW-0808">Transferase</keyword>
<dbReference type="PROSITE" id="PS50001">
    <property type="entry name" value="SH2"/>
    <property type="match status" value="1"/>
</dbReference>
<evidence type="ECO:0000313" key="13">
    <source>
        <dbReference type="EMBL" id="CAD6189484.1"/>
    </source>
</evidence>
<evidence type="ECO:0000256" key="7">
    <source>
        <dbReference type="PROSITE-ProRule" id="PRU00191"/>
    </source>
</evidence>
<evidence type="ECO:0000256" key="2">
    <source>
        <dbReference type="ARBA" id="ARBA00022741"/>
    </source>
</evidence>
<dbReference type="Gene3D" id="1.10.510.10">
    <property type="entry name" value="Transferase(Phosphotransferase) domain 1"/>
    <property type="match status" value="1"/>
</dbReference>
<comment type="caution">
    <text evidence="13">The sequence shown here is derived from an EMBL/GenBank/DDBJ whole genome shotgun (WGS) entry which is preliminary data.</text>
</comment>
<keyword evidence="5 9" id="KW-0829">Tyrosine-protein kinase</keyword>
<keyword evidence="2 8" id="KW-0547">Nucleotide-binding</keyword>
<dbReference type="InterPro" id="IPR008266">
    <property type="entry name" value="Tyr_kinase_AS"/>
</dbReference>
<dbReference type="InterPro" id="IPR050198">
    <property type="entry name" value="Non-receptor_tyrosine_kinases"/>
</dbReference>
<dbReference type="GO" id="GO:0005524">
    <property type="term" value="F:ATP binding"/>
    <property type="evidence" value="ECO:0007669"/>
    <property type="project" value="UniProtKB-UniRule"/>
</dbReference>
<keyword evidence="3 9" id="KW-0418">Kinase</keyword>
<dbReference type="InterPro" id="IPR000980">
    <property type="entry name" value="SH2"/>
</dbReference>
<evidence type="ECO:0000256" key="3">
    <source>
        <dbReference type="ARBA" id="ARBA00022777"/>
    </source>
</evidence>
<dbReference type="InterPro" id="IPR017441">
    <property type="entry name" value="Protein_kinase_ATP_BS"/>
</dbReference>
<feature type="domain" description="Protein kinase" evidence="12">
    <location>
        <begin position="266"/>
        <end position="526"/>
    </location>
</feature>
<organism evidence="13 14">
    <name type="scientific">Caenorhabditis auriculariae</name>
    <dbReference type="NCBI Taxonomy" id="2777116"/>
    <lineage>
        <taxon>Eukaryota</taxon>
        <taxon>Metazoa</taxon>
        <taxon>Ecdysozoa</taxon>
        <taxon>Nematoda</taxon>
        <taxon>Chromadorea</taxon>
        <taxon>Rhabditida</taxon>
        <taxon>Rhabditina</taxon>
        <taxon>Rhabditomorpha</taxon>
        <taxon>Rhabditoidea</taxon>
        <taxon>Rhabditidae</taxon>
        <taxon>Peloderinae</taxon>
        <taxon>Caenorhabditis</taxon>
    </lineage>
</organism>
<dbReference type="InterPro" id="IPR036860">
    <property type="entry name" value="SH2_dom_sf"/>
</dbReference>
<evidence type="ECO:0000256" key="10">
    <source>
        <dbReference type="SAM" id="MobiDB-lite"/>
    </source>
</evidence>
<dbReference type="InterPro" id="IPR020635">
    <property type="entry name" value="Tyr_kinase_cat_dom"/>
</dbReference>
<dbReference type="PROSITE" id="PS00109">
    <property type="entry name" value="PROTEIN_KINASE_TYR"/>
    <property type="match status" value="1"/>
</dbReference>
<evidence type="ECO:0000313" key="14">
    <source>
        <dbReference type="Proteomes" id="UP000835052"/>
    </source>
</evidence>
<dbReference type="EC" id="2.7.10.2" evidence="9"/>
<dbReference type="SMART" id="SM00252">
    <property type="entry name" value="SH2"/>
    <property type="match status" value="1"/>
</dbReference>
<feature type="domain" description="SH2" evidence="11">
    <location>
        <begin position="111"/>
        <end position="254"/>
    </location>
</feature>
<comment type="catalytic activity">
    <reaction evidence="6 9">
        <text>L-tyrosyl-[protein] + ATP = O-phospho-L-tyrosyl-[protein] + ADP + H(+)</text>
        <dbReference type="Rhea" id="RHEA:10596"/>
        <dbReference type="Rhea" id="RHEA-COMP:10136"/>
        <dbReference type="Rhea" id="RHEA-COMP:20101"/>
        <dbReference type="ChEBI" id="CHEBI:15378"/>
        <dbReference type="ChEBI" id="CHEBI:30616"/>
        <dbReference type="ChEBI" id="CHEBI:46858"/>
        <dbReference type="ChEBI" id="CHEBI:61978"/>
        <dbReference type="ChEBI" id="CHEBI:456216"/>
        <dbReference type="EC" id="2.7.10.2"/>
    </reaction>
</comment>
<evidence type="ECO:0000259" key="11">
    <source>
        <dbReference type="PROSITE" id="PS50001"/>
    </source>
</evidence>
<keyword evidence="7" id="KW-0727">SH2 domain</keyword>
<evidence type="ECO:0000256" key="9">
    <source>
        <dbReference type="RuleBase" id="RU362096"/>
    </source>
</evidence>
<evidence type="ECO:0000256" key="6">
    <source>
        <dbReference type="ARBA" id="ARBA00051245"/>
    </source>
</evidence>
<evidence type="ECO:0000256" key="5">
    <source>
        <dbReference type="ARBA" id="ARBA00023137"/>
    </source>
</evidence>
<dbReference type="Pfam" id="PF07714">
    <property type="entry name" value="PK_Tyr_Ser-Thr"/>
    <property type="match status" value="1"/>
</dbReference>
<dbReference type="SMART" id="SM00219">
    <property type="entry name" value="TyrKc"/>
    <property type="match status" value="1"/>
</dbReference>
<sequence>MVTILILHETTTHYTTPPVACRRLRARPYPRWKTFDKVSILNSLSSGDHALAKNFKPKSAKKPPSRHPTESKHPTPVIVTIHEVLVPLPKIPQREVVKVLSASDFARTLPFFHGYLPAFETVQLLTFAGDFLLRFVEENDKVRVILSVGLTFEQSSKLRDKQENERRGWKKVFMNEQKQEEGDGKRNTFNTLLESEPRVVDEKTVLVRHYIIEEDENGVSIDEEKYFPNLKCLLAYHLFGNLEEPQEFWLRNPVNRQYGSFRSSQIKILSILGCGAYGDVALADIAHPAFESTKAAIKTIKKNHPEKLELERKFLIEGRISTHLRHNNIVRTYGFCFDSSPIQLVLEFCAGGALSTYLATQSEKASNFYLTRICLDAARGVLYLHESKILHRDIAARNCLLDATGTAKLSDFGLSVKGLYYQMVQSENLPTKYLAPECLVDFAFNTQSDVYAFGHFVCQVFNRCQEPYPNLKNSEARKAIVAGQFPQVHSRAPEALRVYVESSLFAYHPIYRPPMYRVVEYLNKVVRGLKEDFPGEECQMEFENSKMLNSLQPSVPKENVFELVEPSTATQSPPTEVPDQ</sequence>
<evidence type="ECO:0000259" key="12">
    <source>
        <dbReference type="PROSITE" id="PS50011"/>
    </source>
</evidence>
<dbReference type="EMBL" id="CAJGYM010000011">
    <property type="protein sequence ID" value="CAD6189484.1"/>
    <property type="molecule type" value="Genomic_DNA"/>
</dbReference>
<dbReference type="PROSITE" id="PS50011">
    <property type="entry name" value="PROTEIN_KINASE_DOM"/>
    <property type="match status" value="1"/>
</dbReference>
<dbReference type="PANTHER" id="PTHR24418">
    <property type="entry name" value="TYROSINE-PROTEIN KINASE"/>
    <property type="match status" value="1"/>
</dbReference>
<reference evidence="13" key="1">
    <citation type="submission" date="2020-10" db="EMBL/GenBank/DDBJ databases">
        <authorList>
            <person name="Kikuchi T."/>
        </authorList>
    </citation>
    <scope>NUCLEOTIDE SEQUENCE</scope>
    <source>
        <strain evidence="13">NKZ352</strain>
    </source>
</reference>
<protein>
    <recommendedName>
        <fullName evidence="9">Tyrosine-protein kinase</fullName>
        <ecNumber evidence="9">2.7.10.2</ecNumber>
    </recommendedName>
</protein>
<dbReference type="InterPro" id="IPR001245">
    <property type="entry name" value="Ser-Thr/Tyr_kinase_cat_dom"/>
</dbReference>
<dbReference type="AlphaFoldDB" id="A0A8S1H2V3"/>
<dbReference type="Gene3D" id="3.30.505.10">
    <property type="entry name" value="SH2 domain"/>
    <property type="match status" value="1"/>
</dbReference>